<feature type="coiled-coil region" evidence="1">
    <location>
        <begin position="8"/>
        <end position="38"/>
    </location>
</feature>
<reference evidence="2" key="1">
    <citation type="submission" date="2020-04" db="EMBL/GenBank/DDBJ databases">
        <title>Hybrid Assembly of Korean Phytophthora infestans isolates.</title>
        <authorList>
            <person name="Prokchorchik M."/>
            <person name="Lee Y."/>
            <person name="Seo J."/>
            <person name="Cho J.-H."/>
            <person name="Park Y.-E."/>
            <person name="Jang D.-C."/>
            <person name="Im J.-S."/>
            <person name="Choi J.-G."/>
            <person name="Park H.-J."/>
            <person name="Lee G.-B."/>
            <person name="Lee Y.-G."/>
            <person name="Hong S.-Y."/>
            <person name="Cho K."/>
            <person name="Sohn K.H."/>
        </authorList>
    </citation>
    <scope>NUCLEOTIDE SEQUENCE</scope>
    <source>
        <strain evidence="2">KR_1_A1</strain>
    </source>
</reference>
<name>A0A833T6M9_PHYIN</name>
<evidence type="ECO:0000256" key="1">
    <source>
        <dbReference type="SAM" id="Coils"/>
    </source>
</evidence>
<evidence type="ECO:0000313" key="3">
    <source>
        <dbReference type="Proteomes" id="UP000602510"/>
    </source>
</evidence>
<keyword evidence="3" id="KW-1185">Reference proteome</keyword>
<organism evidence="2 3">
    <name type="scientific">Phytophthora infestans</name>
    <name type="common">Potato late blight agent</name>
    <name type="synonym">Botrytis infestans</name>
    <dbReference type="NCBI Taxonomy" id="4787"/>
    <lineage>
        <taxon>Eukaryota</taxon>
        <taxon>Sar</taxon>
        <taxon>Stramenopiles</taxon>
        <taxon>Oomycota</taxon>
        <taxon>Peronosporomycetes</taxon>
        <taxon>Peronosporales</taxon>
        <taxon>Peronosporaceae</taxon>
        <taxon>Phytophthora</taxon>
    </lineage>
</organism>
<accession>A0A833T6M9</accession>
<gene>
    <name evidence="2" type="ORF">GN244_ATG10112</name>
</gene>
<protein>
    <submittedName>
        <fullName evidence="2">Uncharacterized protein</fullName>
    </submittedName>
</protein>
<sequence>MDEKTFALELVRARLDELADMKQKLKTLNRKLGELLKVQLEFHTLIEDSEERSYALAAALNYKDETVQDGVFSFGALLEMVVRKLKGLEERLKGTRILLFNNAEP</sequence>
<dbReference type="EMBL" id="WSZM01000232">
    <property type="protein sequence ID" value="KAF4037784.1"/>
    <property type="molecule type" value="Genomic_DNA"/>
</dbReference>
<keyword evidence="1" id="KW-0175">Coiled coil</keyword>
<comment type="caution">
    <text evidence="2">The sequence shown here is derived from an EMBL/GenBank/DDBJ whole genome shotgun (WGS) entry which is preliminary data.</text>
</comment>
<proteinExistence type="predicted"/>
<evidence type="ECO:0000313" key="2">
    <source>
        <dbReference type="EMBL" id="KAF4037784.1"/>
    </source>
</evidence>
<dbReference type="Proteomes" id="UP000602510">
    <property type="component" value="Unassembled WGS sequence"/>
</dbReference>
<dbReference type="AlphaFoldDB" id="A0A833T6M9"/>